<reference evidence="3 4" key="1">
    <citation type="submission" date="2023-06" db="EMBL/GenBank/DDBJ databases">
        <authorList>
            <person name="Oyuntsetseg B."/>
            <person name="Kim S.B."/>
        </authorList>
    </citation>
    <scope>NUCLEOTIDE SEQUENCE [LARGE SCALE GENOMIC DNA]</scope>
    <source>
        <strain evidence="3 4">2-15</strain>
    </source>
</reference>
<sequence>MRTWQKARAGVLALALVASTAAAPASGTATDCCGPSSWTTGDKSALGTSPTTQSPVWFTVANGVTSEVFYPRVDVPETQDMQYVITDGFSFVDLERDATNHVVSMPDEKSLEYTVTNTAKGGRYRITTTYVTDPARATLVTRTRFQSLDGGTYRLHLLANPSMAGGAGGDTAAWDGSGLVASGTENLFGTTATVVSSLRASTGFSAHDNGYSGAASDCLVDLRADHTLDNGFDAVSGAGNIV</sequence>
<evidence type="ECO:0000256" key="1">
    <source>
        <dbReference type="SAM" id="SignalP"/>
    </source>
</evidence>
<feature type="domain" description="Glucodextranase N-terminal" evidence="2">
    <location>
        <begin position="35"/>
        <end position="242"/>
    </location>
</feature>
<accession>A0A9Y2MV43</accession>
<dbReference type="EMBL" id="CP127294">
    <property type="protein sequence ID" value="WIX76347.1"/>
    <property type="molecule type" value="Genomic_DNA"/>
</dbReference>
<dbReference type="RefSeq" id="WP_285967096.1">
    <property type="nucleotide sequence ID" value="NZ_CP127294.1"/>
</dbReference>
<evidence type="ECO:0000259" key="2">
    <source>
        <dbReference type="Pfam" id="PF09137"/>
    </source>
</evidence>
<dbReference type="InterPro" id="IPR011013">
    <property type="entry name" value="Gal_mutarotase_sf_dom"/>
</dbReference>
<feature type="signal peptide" evidence="1">
    <location>
        <begin position="1"/>
        <end position="23"/>
    </location>
</feature>
<evidence type="ECO:0000313" key="3">
    <source>
        <dbReference type="EMBL" id="WIX76347.1"/>
    </source>
</evidence>
<gene>
    <name evidence="3" type="ORF">QRX50_33450</name>
</gene>
<dbReference type="AlphaFoldDB" id="A0A9Y2MV43"/>
<evidence type="ECO:0000313" key="4">
    <source>
        <dbReference type="Proteomes" id="UP001236014"/>
    </source>
</evidence>
<dbReference type="SUPFAM" id="SSF74650">
    <property type="entry name" value="Galactose mutarotase-like"/>
    <property type="match status" value="1"/>
</dbReference>
<dbReference type="Pfam" id="PF09137">
    <property type="entry name" value="Glucodextran_N"/>
    <property type="match status" value="1"/>
</dbReference>
<dbReference type="InterPro" id="IPR015220">
    <property type="entry name" value="Glucodextranase_N"/>
</dbReference>
<name>A0A9Y2MV43_9PSEU</name>
<dbReference type="GO" id="GO:0030246">
    <property type="term" value="F:carbohydrate binding"/>
    <property type="evidence" value="ECO:0007669"/>
    <property type="project" value="InterPro"/>
</dbReference>
<organism evidence="3 4">
    <name type="scientific">Amycolatopsis carbonis</name>
    <dbReference type="NCBI Taxonomy" id="715471"/>
    <lineage>
        <taxon>Bacteria</taxon>
        <taxon>Bacillati</taxon>
        <taxon>Actinomycetota</taxon>
        <taxon>Actinomycetes</taxon>
        <taxon>Pseudonocardiales</taxon>
        <taxon>Pseudonocardiaceae</taxon>
        <taxon>Amycolatopsis</taxon>
    </lineage>
</organism>
<keyword evidence="1" id="KW-0732">Signal</keyword>
<dbReference type="GO" id="GO:0005975">
    <property type="term" value="P:carbohydrate metabolic process"/>
    <property type="evidence" value="ECO:0007669"/>
    <property type="project" value="InterPro"/>
</dbReference>
<feature type="chain" id="PRO_5040932970" description="Glucodextranase N-terminal domain-containing protein" evidence="1">
    <location>
        <begin position="24"/>
        <end position="242"/>
    </location>
</feature>
<proteinExistence type="predicted"/>
<dbReference type="Gene3D" id="2.70.98.10">
    <property type="match status" value="1"/>
</dbReference>
<keyword evidence="4" id="KW-1185">Reference proteome</keyword>
<dbReference type="Proteomes" id="UP001236014">
    <property type="component" value="Chromosome"/>
</dbReference>
<dbReference type="InterPro" id="IPR014718">
    <property type="entry name" value="GH-type_carb-bd"/>
</dbReference>
<dbReference type="KEGG" id="acab:QRX50_33450"/>
<dbReference type="GO" id="GO:0003824">
    <property type="term" value="F:catalytic activity"/>
    <property type="evidence" value="ECO:0007669"/>
    <property type="project" value="InterPro"/>
</dbReference>
<protein>
    <recommendedName>
        <fullName evidence="2">Glucodextranase N-terminal domain-containing protein</fullName>
    </recommendedName>
</protein>